<dbReference type="OrthoDB" id="426293at2759"/>
<dbReference type="AlphaFoldDB" id="A0A319EXN0"/>
<dbReference type="Proteomes" id="UP000248423">
    <property type="component" value="Unassembled WGS sequence"/>
</dbReference>
<dbReference type="VEuPathDB" id="FungiDB:BO78DRAFT_438209"/>
<sequence>MAMSRANAGILQMLPPEMIEACAEFMDIRTFICFLSTCKHDKEVLRKHCYSERAKRHALELEMYHVDNWQWAHRGPLPCSGCRNSNNGYNTRSPGSRLSIVIYCHEYNRFKSFVDAGIDLNMFIDDYWNARLLLTVLNHGTHDMAKLLLERGADMKTFPLSHKRHVLELSDHPWQILDEIHEYHGSGVNIENLQLLLEKGATFSTMRNFPSICKADSSVKLLELALKNGVDIHRIYRPKWQDKDPYSLCSGEMTVLHYAAATGTPDLLDFILRKAPEQLKYIEDVLEMAFRFDRPENALYILHKGGQPTPDQLQFAFGKAFESEHWHEIIQLIGPRLDLGAPEAVPCVQRCLDHLQGLGQYGLIVDLLKLIKPAARLLYVDSLDIEAYDKDLECARKFIKEFTEEPERTGYNDTEVFSWQMKRAKEITEIFELMREAGAP</sequence>
<evidence type="ECO:0000313" key="1">
    <source>
        <dbReference type="EMBL" id="PYI09524.1"/>
    </source>
</evidence>
<proteinExistence type="predicted"/>
<protein>
    <recommendedName>
        <fullName evidence="3">Ankyrin</fullName>
    </recommendedName>
</protein>
<evidence type="ECO:0008006" key="3">
    <source>
        <dbReference type="Google" id="ProtNLM"/>
    </source>
</evidence>
<accession>A0A319EXN0</accession>
<dbReference type="Gene3D" id="1.25.40.20">
    <property type="entry name" value="Ankyrin repeat-containing domain"/>
    <property type="match status" value="1"/>
</dbReference>
<gene>
    <name evidence="1" type="ORF">BO78DRAFT_438209</name>
</gene>
<organism evidence="1 2">
    <name type="scientific">Aspergillus sclerotiicarbonarius (strain CBS 121057 / IBT 28362)</name>
    <dbReference type="NCBI Taxonomy" id="1448318"/>
    <lineage>
        <taxon>Eukaryota</taxon>
        <taxon>Fungi</taxon>
        <taxon>Dikarya</taxon>
        <taxon>Ascomycota</taxon>
        <taxon>Pezizomycotina</taxon>
        <taxon>Eurotiomycetes</taxon>
        <taxon>Eurotiomycetidae</taxon>
        <taxon>Eurotiales</taxon>
        <taxon>Aspergillaceae</taxon>
        <taxon>Aspergillus</taxon>
        <taxon>Aspergillus subgen. Circumdati</taxon>
    </lineage>
</organism>
<keyword evidence="2" id="KW-1185">Reference proteome</keyword>
<name>A0A319EXN0_ASPSB</name>
<dbReference type="SUPFAM" id="SSF48403">
    <property type="entry name" value="Ankyrin repeat"/>
    <property type="match status" value="1"/>
</dbReference>
<reference evidence="1 2" key="1">
    <citation type="submission" date="2018-02" db="EMBL/GenBank/DDBJ databases">
        <title>The genomes of Aspergillus section Nigri reveals drivers in fungal speciation.</title>
        <authorList>
            <consortium name="DOE Joint Genome Institute"/>
            <person name="Vesth T.C."/>
            <person name="Nybo J."/>
            <person name="Theobald S."/>
            <person name="Brandl J."/>
            <person name="Frisvad J.C."/>
            <person name="Nielsen K.F."/>
            <person name="Lyhne E.K."/>
            <person name="Kogle M.E."/>
            <person name="Kuo A."/>
            <person name="Riley R."/>
            <person name="Clum A."/>
            <person name="Nolan M."/>
            <person name="Lipzen A."/>
            <person name="Salamov A."/>
            <person name="Henrissat B."/>
            <person name="Wiebenga A."/>
            <person name="De vries R.P."/>
            <person name="Grigoriev I.V."/>
            <person name="Mortensen U.H."/>
            <person name="Andersen M.R."/>
            <person name="Baker S.E."/>
        </authorList>
    </citation>
    <scope>NUCLEOTIDE SEQUENCE [LARGE SCALE GENOMIC DNA]</scope>
    <source>
        <strain evidence="1 2">CBS 121057</strain>
    </source>
</reference>
<evidence type="ECO:0000313" key="2">
    <source>
        <dbReference type="Proteomes" id="UP000248423"/>
    </source>
</evidence>
<dbReference type="InterPro" id="IPR036770">
    <property type="entry name" value="Ankyrin_rpt-contain_sf"/>
</dbReference>
<dbReference type="EMBL" id="KZ826327">
    <property type="protein sequence ID" value="PYI09524.1"/>
    <property type="molecule type" value="Genomic_DNA"/>
</dbReference>
<dbReference type="SMART" id="SM00248">
    <property type="entry name" value="ANK"/>
    <property type="match status" value="2"/>
</dbReference>
<dbReference type="InterPro" id="IPR002110">
    <property type="entry name" value="Ankyrin_rpt"/>
</dbReference>